<comment type="caution">
    <text evidence="2">The sequence shown here is derived from an EMBL/GenBank/DDBJ whole genome shotgun (WGS) entry which is preliminary data.</text>
</comment>
<dbReference type="Proteomes" id="UP000585474">
    <property type="component" value="Unassembled WGS sequence"/>
</dbReference>
<sequence>MEQSESSGMVTTEPDFPWRKLDFAAMCRATVTAILPEHPQARLQSKLLALAQSQAPPPPFPPQSPPPQPSPKQPVTRPVRPVKPEPQPIMPHVYVICLSSYILFCGFG</sequence>
<feature type="compositionally biased region" description="Pro residues" evidence="1">
    <location>
        <begin position="55"/>
        <end position="72"/>
    </location>
</feature>
<proteinExistence type="predicted"/>
<accession>A0A7J0DQN7</accession>
<keyword evidence="3" id="KW-1185">Reference proteome</keyword>
<evidence type="ECO:0000256" key="1">
    <source>
        <dbReference type="SAM" id="MobiDB-lite"/>
    </source>
</evidence>
<evidence type="ECO:0000313" key="3">
    <source>
        <dbReference type="Proteomes" id="UP000585474"/>
    </source>
</evidence>
<name>A0A7J0DQN7_9ERIC</name>
<dbReference type="AlphaFoldDB" id="A0A7J0DQN7"/>
<organism evidence="2 3">
    <name type="scientific">Actinidia rufa</name>
    <dbReference type="NCBI Taxonomy" id="165716"/>
    <lineage>
        <taxon>Eukaryota</taxon>
        <taxon>Viridiplantae</taxon>
        <taxon>Streptophyta</taxon>
        <taxon>Embryophyta</taxon>
        <taxon>Tracheophyta</taxon>
        <taxon>Spermatophyta</taxon>
        <taxon>Magnoliopsida</taxon>
        <taxon>eudicotyledons</taxon>
        <taxon>Gunneridae</taxon>
        <taxon>Pentapetalae</taxon>
        <taxon>asterids</taxon>
        <taxon>Ericales</taxon>
        <taxon>Actinidiaceae</taxon>
        <taxon>Actinidia</taxon>
    </lineage>
</organism>
<reference evidence="3" key="1">
    <citation type="submission" date="2019-07" db="EMBL/GenBank/DDBJ databases">
        <title>De Novo Assembly of kiwifruit Actinidia rufa.</title>
        <authorList>
            <person name="Sugita-Konishi S."/>
            <person name="Sato K."/>
            <person name="Mori E."/>
            <person name="Abe Y."/>
            <person name="Kisaki G."/>
            <person name="Hamano K."/>
            <person name="Suezawa K."/>
            <person name="Otani M."/>
            <person name="Fukuda T."/>
            <person name="Manabe T."/>
            <person name="Gomi K."/>
            <person name="Tabuchi M."/>
            <person name="Akimitsu K."/>
            <person name="Kataoka I."/>
        </authorList>
    </citation>
    <scope>NUCLEOTIDE SEQUENCE [LARGE SCALE GENOMIC DNA]</scope>
    <source>
        <strain evidence="3">cv. Fuchu</strain>
    </source>
</reference>
<feature type="region of interest" description="Disordered" evidence="1">
    <location>
        <begin position="47"/>
        <end position="87"/>
    </location>
</feature>
<gene>
    <name evidence="2" type="ORF">Acr_00g0067470</name>
</gene>
<protein>
    <submittedName>
        <fullName evidence="2">Uncharacterized protein</fullName>
    </submittedName>
</protein>
<evidence type="ECO:0000313" key="2">
    <source>
        <dbReference type="EMBL" id="GFS40264.1"/>
    </source>
</evidence>
<dbReference type="EMBL" id="BJWL01000345">
    <property type="protein sequence ID" value="GFS40264.1"/>
    <property type="molecule type" value="Genomic_DNA"/>
</dbReference>